<dbReference type="Pfam" id="PF01738">
    <property type="entry name" value="DLH"/>
    <property type="match status" value="1"/>
</dbReference>
<keyword evidence="1 4" id="KW-0378">Hydrolase</keyword>
<proteinExistence type="predicted"/>
<feature type="chain" id="PRO_5043144755" evidence="2">
    <location>
        <begin position="27"/>
        <end position="330"/>
    </location>
</feature>
<dbReference type="eggNOG" id="COG0412">
    <property type="taxonomic scope" value="Bacteria"/>
</dbReference>
<dbReference type="EMBL" id="FMWB01000001">
    <property type="protein sequence ID" value="SCZ21815.1"/>
    <property type="molecule type" value="Genomic_DNA"/>
</dbReference>
<keyword evidence="2" id="KW-0732">Signal</keyword>
<reference evidence="5" key="1">
    <citation type="submission" date="2016-10" db="EMBL/GenBank/DDBJ databases">
        <authorList>
            <person name="de Groot N.N."/>
        </authorList>
    </citation>
    <scope>NUCLEOTIDE SEQUENCE [LARGE SCALE GENOMIC DNA]</scope>
    <source>
        <strain evidence="5">DSM 15758</strain>
    </source>
</reference>
<evidence type="ECO:0000259" key="3">
    <source>
        <dbReference type="Pfam" id="PF01738"/>
    </source>
</evidence>
<evidence type="ECO:0000256" key="2">
    <source>
        <dbReference type="SAM" id="SignalP"/>
    </source>
</evidence>
<comment type="caution">
    <text evidence="4">The sequence shown here is derived from an EMBL/GenBank/DDBJ whole genome shotgun (WGS) entry which is preliminary data.</text>
</comment>
<dbReference type="GO" id="GO:0052689">
    <property type="term" value="F:carboxylic ester hydrolase activity"/>
    <property type="evidence" value="ECO:0007669"/>
    <property type="project" value="UniProtKB-ARBA"/>
</dbReference>
<feature type="signal peptide" evidence="2">
    <location>
        <begin position="1"/>
        <end position="26"/>
    </location>
</feature>
<sequence>MRYLSAGTLRPLLAAIAGLASATAFAATAPATDIPARQEVLTFTSLTLSDQQFLTGDQGGTEVLLGGVLSLPPGEGRVPVVLLQHGSGGMGANITYWQRQFNQAGIATFAVDGFSGRGITSTATNQAQLGRLNFVLDDYRAGALLARHPRIDPGKIILMGFSRGGQASLYAAMERFDKRWKSQDFQFAGYLSFYPDCSISFREQDRVVAKPLRVYHGLADNYDPYSRCEGYLATLKQQGADLGVHTYPHAEHGFDSPYAWSPVVVAKGSQTVRECRITENAKGELINQQTGKVFSYQDSCVVLGPKVGPDAEATRQATRDVLAAVRAIVK</sequence>
<dbReference type="RefSeq" id="WP_074583032.1">
    <property type="nucleotide sequence ID" value="NZ_FMWB01000001.1"/>
</dbReference>
<accession>A0A1G5M9G4</accession>
<dbReference type="InterPro" id="IPR002925">
    <property type="entry name" value="Dienelactn_hydro"/>
</dbReference>
<dbReference type="Gene3D" id="3.40.50.1820">
    <property type="entry name" value="alpha/beta hydrolase"/>
    <property type="match status" value="1"/>
</dbReference>
<evidence type="ECO:0000256" key="1">
    <source>
        <dbReference type="ARBA" id="ARBA00022801"/>
    </source>
</evidence>
<dbReference type="GeneID" id="57557862"/>
<dbReference type="AlphaFoldDB" id="A0A1G5M9G4"/>
<dbReference type="InterPro" id="IPR050261">
    <property type="entry name" value="FrsA_esterase"/>
</dbReference>
<evidence type="ECO:0000313" key="5">
    <source>
        <dbReference type="Proteomes" id="UP000183046"/>
    </source>
</evidence>
<protein>
    <submittedName>
        <fullName evidence="4">Dienelactone hydrolase</fullName>
    </submittedName>
</protein>
<dbReference type="PANTHER" id="PTHR22946:SF9">
    <property type="entry name" value="POLYKETIDE TRANSFERASE AF380"/>
    <property type="match status" value="1"/>
</dbReference>
<organism evidence="4 5">
    <name type="scientific">Pseudomonas oryzihabitans</name>
    <dbReference type="NCBI Taxonomy" id="47885"/>
    <lineage>
        <taxon>Bacteria</taxon>
        <taxon>Pseudomonadati</taxon>
        <taxon>Pseudomonadota</taxon>
        <taxon>Gammaproteobacteria</taxon>
        <taxon>Pseudomonadales</taxon>
        <taxon>Pseudomonadaceae</taxon>
        <taxon>Pseudomonas</taxon>
    </lineage>
</organism>
<dbReference type="OrthoDB" id="9805123at2"/>
<dbReference type="InterPro" id="IPR029058">
    <property type="entry name" value="AB_hydrolase_fold"/>
</dbReference>
<dbReference type="PANTHER" id="PTHR22946">
    <property type="entry name" value="DIENELACTONE HYDROLASE DOMAIN-CONTAINING PROTEIN-RELATED"/>
    <property type="match status" value="1"/>
</dbReference>
<gene>
    <name evidence="4" type="ORF">SAMN05216279_101433</name>
</gene>
<dbReference type="Proteomes" id="UP000183046">
    <property type="component" value="Unassembled WGS sequence"/>
</dbReference>
<dbReference type="SUPFAM" id="SSF53474">
    <property type="entry name" value="alpha/beta-Hydrolases"/>
    <property type="match status" value="1"/>
</dbReference>
<feature type="domain" description="Dienelactone hydrolase" evidence="3">
    <location>
        <begin position="67"/>
        <end position="259"/>
    </location>
</feature>
<name>A0A1G5M9G4_9PSED</name>
<evidence type="ECO:0000313" key="4">
    <source>
        <dbReference type="EMBL" id="SCZ21815.1"/>
    </source>
</evidence>